<evidence type="ECO:0000313" key="2">
    <source>
        <dbReference type="EMBL" id="ESS71733.1"/>
    </source>
</evidence>
<dbReference type="AlphaFoldDB" id="V5C4R0"/>
<dbReference type="InterPro" id="IPR025293">
    <property type="entry name" value="YfiR/HmsC-like"/>
</dbReference>
<sequence>MKKLSFLLPGLCLLLSHVQALNAAGTLEGQTVLAALALNIVRFTNWPPETRAQMKNAINFCVAGDNGAQESFATIDNKAVGDKTLHVVNLSRLRNFEQCHVLYIEELKQNTLSQMLLETKKRPLLTIGEGYDFAAQGGMIGLENIGGKIILQINLPVVRESNLSIDARLLKLAKIIAR</sequence>
<dbReference type="EMBL" id="AYLO01000088">
    <property type="protein sequence ID" value="ESS71733.1"/>
    <property type="molecule type" value="Genomic_DNA"/>
</dbReference>
<evidence type="ECO:0000256" key="1">
    <source>
        <dbReference type="SAM" id="SignalP"/>
    </source>
</evidence>
<dbReference type="OrthoDB" id="277577at2"/>
<dbReference type="STRING" id="1116472.MGMO_92c00350"/>
<reference evidence="2 3" key="1">
    <citation type="journal article" date="2013" name="Genome Announc.">
        <title>Draft Genome Sequence of the Methanotrophic Gammaproteobacterium Methyloglobulus morosus DSM 22980 Strain KoM1.</title>
        <authorList>
            <person name="Poehlein A."/>
            <person name="Deutzmann J.S."/>
            <person name="Daniel R."/>
            <person name="Simeonova D.D."/>
        </authorList>
    </citation>
    <scope>NUCLEOTIDE SEQUENCE [LARGE SCALE GENOMIC DNA]</scope>
    <source>
        <strain evidence="2 3">KoM1</strain>
    </source>
</reference>
<dbReference type="RefSeq" id="WP_023495235.1">
    <property type="nucleotide sequence ID" value="NZ_AYLO01000088.1"/>
</dbReference>
<keyword evidence="3" id="KW-1185">Reference proteome</keyword>
<dbReference type="Proteomes" id="UP000017842">
    <property type="component" value="Unassembled WGS sequence"/>
</dbReference>
<feature type="chain" id="PRO_5004731765" description="Transmembrane protein" evidence="1">
    <location>
        <begin position="24"/>
        <end position="178"/>
    </location>
</feature>
<organism evidence="2 3">
    <name type="scientific">Methyloglobulus morosus KoM1</name>
    <dbReference type="NCBI Taxonomy" id="1116472"/>
    <lineage>
        <taxon>Bacteria</taxon>
        <taxon>Pseudomonadati</taxon>
        <taxon>Pseudomonadota</taxon>
        <taxon>Gammaproteobacteria</taxon>
        <taxon>Methylococcales</taxon>
        <taxon>Methylococcaceae</taxon>
        <taxon>Methyloglobulus</taxon>
    </lineage>
</organism>
<dbReference type="eggNOG" id="ENOG5031NF6">
    <property type="taxonomic scope" value="Bacteria"/>
</dbReference>
<dbReference type="Pfam" id="PF13689">
    <property type="entry name" value="DUF4154"/>
    <property type="match status" value="1"/>
</dbReference>
<evidence type="ECO:0008006" key="4">
    <source>
        <dbReference type="Google" id="ProtNLM"/>
    </source>
</evidence>
<feature type="signal peptide" evidence="1">
    <location>
        <begin position="1"/>
        <end position="23"/>
    </location>
</feature>
<protein>
    <recommendedName>
        <fullName evidence="4">Transmembrane protein</fullName>
    </recommendedName>
</protein>
<accession>V5C4R0</accession>
<name>V5C4R0_9GAMM</name>
<proteinExistence type="predicted"/>
<gene>
    <name evidence="2" type="ORF">MGMO_92c00350</name>
</gene>
<comment type="caution">
    <text evidence="2">The sequence shown here is derived from an EMBL/GenBank/DDBJ whole genome shotgun (WGS) entry which is preliminary data.</text>
</comment>
<evidence type="ECO:0000313" key="3">
    <source>
        <dbReference type="Proteomes" id="UP000017842"/>
    </source>
</evidence>
<keyword evidence="1" id="KW-0732">Signal</keyword>